<dbReference type="InterPro" id="IPR019956">
    <property type="entry name" value="Ubiquitin_dom"/>
</dbReference>
<proteinExistence type="predicted"/>
<dbReference type="InterPro" id="IPR000626">
    <property type="entry name" value="Ubiquitin-like_dom"/>
</dbReference>
<evidence type="ECO:0000256" key="1">
    <source>
        <dbReference type="SAM" id="MobiDB-lite"/>
    </source>
</evidence>
<dbReference type="GO" id="GO:0036503">
    <property type="term" value="P:ERAD pathway"/>
    <property type="evidence" value="ECO:0007669"/>
    <property type="project" value="TreeGrafter"/>
</dbReference>
<feature type="region of interest" description="Disordered" evidence="1">
    <location>
        <begin position="513"/>
        <end position="625"/>
    </location>
</feature>
<feature type="region of interest" description="Disordered" evidence="1">
    <location>
        <begin position="767"/>
        <end position="813"/>
    </location>
</feature>
<dbReference type="InterPro" id="IPR029071">
    <property type="entry name" value="Ubiquitin-like_domsf"/>
</dbReference>
<feature type="compositionally biased region" description="Low complexity" evidence="1">
    <location>
        <begin position="95"/>
        <end position="119"/>
    </location>
</feature>
<feature type="compositionally biased region" description="Polar residues" evidence="1">
    <location>
        <begin position="526"/>
        <end position="584"/>
    </location>
</feature>
<dbReference type="EMBL" id="BAABME010001159">
    <property type="protein sequence ID" value="GAA0147923.1"/>
    <property type="molecule type" value="Genomic_DNA"/>
</dbReference>
<feature type="compositionally biased region" description="Polar residues" evidence="1">
    <location>
        <begin position="770"/>
        <end position="784"/>
    </location>
</feature>
<dbReference type="PANTHER" id="PTHR15204">
    <property type="entry name" value="LARGE PROLINE-RICH PROTEIN BAG6"/>
    <property type="match status" value="1"/>
</dbReference>
<feature type="region of interest" description="Disordered" evidence="1">
    <location>
        <begin position="438"/>
        <end position="492"/>
    </location>
</feature>
<feature type="compositionally biased region" description="Polar residues" evidence="1">
    <location>
        <begin position="464"/>
        <end position="483"/>
    </location>
</feature>
<reference evidence="3 4" key="1">
    <citation type="submission" date="2024-01" db="EMBL/GenBank/DDBJ databases">
        <title>The complete chloroplast genome sequence of Lithospermum erythrorhizon: insights into the phylogenetic relationship among Boraginaceae species and the maternal lineages of purple gromwells.</title>
        <authorList>
            <person name="Okada T."/>
            <person name="Watanabe K."/>
        </authorList>
    </citation>
    <scope>NUCLEOTIDE SEQUENCE [LARGE SCALE GENOMIC DNA]</scope>
</reference>
<evidence type="ECO:0000259" key="2">
    <source>
        <dbReference type="PROSITE" id="PS50053"/>
    </source>
</evidence>
<dbReference type="AlphaFoldDB" id="A0AAV3P9M9"/>
<dbReference type="GO" id="GO:0071818">
    <property type="term" value="C:BAT3 complex"/>
    <property type="evidence" value="ECO:0007669"/>
    <property type="project" value="TreeGrafter"/>
</dbReference>
<accession>A0AAV3P9M9</accession>
<evidence type="ECO:0000313" key="4">
    <source>
        <dbReference type="Proteomes" id="UP001454036"/>
    </source>
</evidence>
<dbReference type="SMART" id="SM00213">
    <property type="entry name" value="UBQ"/>
    <property type="match status" value="1"/>
</dbReference>
<organism evidence="3 4">
    <name type="scientific">Lithospermum erythrorhizon</name>
    <name type="common">Purple gromwell</name>
    <name type="synonym">Lithospermum officinale var. erythrorhizon</name>
    <dbReference type="NCBI Taxonomy" id="34254"/>
    <lineage>
        <taxon>Eukaryota</taxon>
        <taxon>Viridiplantae</taxon>
        <taxon>Streptophyta</taxon>
        <taxon>Embryophyta</taxon>
        <taxon>Tracheophyta</taxon>
        <taxon>Spermatophyta</taxon>
        <taxon>Magnoliopsida</taxon>
        <taxon>eudicotyledons</taxon>
        <taxon>Gunneridae</taxon>
        <taxon>Pentapetalae</taxon>
        <taxon>asterids</taxon>
        <taxon>lamiids</taxon>
        <taxon>Boraginales</taxon>
        <taxon>Boraginaceae</taxon>
        <taxon>Boraginoideae</taxon>
        <taxon>Lithospermeae</taxon>
        <taxon>Lithospermum</taxon>
    </lineage>
</organism>
<feature type="region of interest" description="Disordered" evidence="1">
    <location>
        <begin position="180"/>
        <end position="216"/>
    </location>
</feature>
<dbReference type="Gene3D" id="3.10.20.90">
    <property type="entry name" value="Phosphatidylinositol 3-kinase Catalytic Subunit, Chain A, domain 1"/>
    <property type="match status" value="1"/>
</dbReference>
<name>A0AAV3P9M9_LITER</name>
<dbReference type="InterPro" id="IPR019954">
    <property type="entry name" value="Ubiquitin_CS"/>
</dbReference>
<sequence>MADKHDVEGSTSSNVTDRISDSIVELNVKTLDSQNYHFSVDRNITVLAFKEKIASQIGLPVVQQRLIFRGKVLKDNDLLSDYHMDSGHTLHLVERQPSVSQPSSGSTSGGTNTNDGSRGQEPGVGGPRNRIGQISHSIMLGTFNVGDQGEGAVSDISRVIGSVFNSIGIGSQMGGGIPGMQFSGPVTTPQGNETEGSRSGAGAQSEAGNHSSNGQAFAGMSIPQAVQIPVGAAIAIPTLSTPIPDSLKTLSEFMNRMERAFARNDPANGSTEDLPRVELPTNSNGGATLEGLSIVLRQAEHLIGGRAVAALSHIAGRLEQEAGSTDISVRGQIQAESGQLGLEMQHLGALFLELGRTILTTRLGQSLAESSVNAGPSVYISPTGPNPIMVQPFPVQTGSLFGSSTSAPVNSAVFGPPPSGNIPRNVNIHIHAVGMRGADGEGSLADRNSGSGDSGQTRAVPMRNVTTTATHSQPATFSISSHPGASASEHPAASLFSDLSDLNSRLRHLVDTMPSELQAPRDRSEISSVDGQSAGNNANESTPGVETNNAEVKEPSGSSAESFNILTGSSEFSADGTSQSSQGDHQGLSATPLGLGFGSLQPKGRSRPSKVQTKSGATSSQEQSRAVGQLVLQSLGNRQSSENVPGGSVPSSTSSVVDCIPVGSQNNGQLDITNTMSQILQSPALGGLLTGVSQQTGLGSPDALRNMMGQLTQNPAMRNTVNQIAQQIDSHDLASMFSGMASGQGSGIDLSRMMQQMMPIVTQALGGASSFGQSTPSVETQRPQSRPRRDVSPTPNTTQVDLQQVSRRIEERSPPQEILRTLIENAVNLDGVSIQENSLNELCSEDDLVNDFMHMLCQDVSRRHDS</sequence>
<feature type="domain" description="Ubiquitin-like" evidence="2">
    <location>
        <begin position="24"/>
        <end position="99"/>
    </location>
</feature>
<dbReference type="Proteomes" id="UP001454036">
    <property type="component" value="Unassembled WGS sequence"/>
</dbReference>
<dbReference type="PROSITE" id="PS00299">
    <property type="entry name" value="UBIQUITIN_1"/>
    <property type="match status" value="1"/>
</dbReference>
<dbReference type="GO" id="GO:0031593">
    <property type="term" value="F:polyubiquitin modification-dependent protein binding"/>
    <property type="evidence" value="ECO:0007669"/>
    <property type="project" value="TreeGrafter"/>
</dbReference>
<feature type="compositionally biased region" description="Polar residues" evidence="1">
    <location>
        <begin position="184"/>
        <end position="194"/>
    </location>
</feature>
<feature type="compositionally biased region" description="Polar residues" evidence="1">
    <location>
        <begin position="206"/>
        <end position="215"/>
    </location>
</feature>
<comment type="caution">
    <text evidence="3">The sequence shown here is derived from an EMBL/GenBank/DDBJ whole genome shotgun (WGS) entry which is preliminary data.</text>
</comment>
<feature type="region of interest" description="Disordered" evidence="1">
    <location>
        <begin position="636"/>
        <end position="655"/>
    </location>
</feature>
<dbReference type="PROSITE" id="PS50053">
    <property type="entry name" value="UBIQUITIN_2"/>
    <property type="match status" value="1"/>
</dbReference>
<keyword evidence="4" id="KW-1185">Reference proteome</keyword>
<feature type="compositionally biased region" description="Polar residues" evidence="1">
    <location>
        <begin position="609"/>
        <end position="625"/>
    </location>
</feature>
<evidence type="ECO:0000313" key="3">
    <source>
        <dbReference type="EMBL" id="GAA0147923.1"/>
    </source>
</evidence>
<feature type="compositionally biased region" description="Polar residues" evidence="1">
    <location>
        <begin position="793"/>
        <end position="806"/>
    </location>
</feature>
<protein>
    <submittedName>
        <fullName evidence="3">Chaperone</fullName>
    </submittedName>
</protein>
<dbReference type="GO" id="GO:0051787">
    <property type="term" value="F:misfolded protein binding"/>
    <property type="evidence" value="ECO:0007669"/>
    <property type="project" value="TreeGrafter"/>
</dbReference>
<dbReference type="Pfam" id="PF00240">
    <property type="entry name" value="ubiquitin"/>
    <property type="match status" value="1"/>
</dbReference>
<dbReference type="PRINTS" id="PR00348">
    <property type="entry name" value="UBIQUITIN"/>
</dbReference>
<dbReference type="SUPFAM" id="SSF54236">
    <property type="entry name" value="Ubiquitin-like"/>
    <property type="match status" value="1"/>
</dbReference>
<dbReference type="PANTHER" id="PTHR15204:SF5">
    <property type="entry name" value="LARGE PROLINE-RICH PROTEIN BAG6 ISOFORM X1"/>
    <property type="match status" value="1"/>
</dbReference>
<feature type="region of interest" description="Disordered" evidence="1">
    <location>
        <begin position="94"/>
        <end position="131"/>
    </location>
</feature>
<gene>
    <name evidence="3" type="ORF">LIER_07504</name>
</gene>
<feature type="compositionally biased region" description="Low complexity" evidence="1">
    <location>
        <begin position="644"/>
        <end position="655"/>
    </location>
</feature>
<feature type="compositionally biased region" description="Polar residues" evidence="1">
    <location>
        <begin position="446"/>
        <end position="457"/>
    </location>
</feature>
<dbReference type="FunFam" id="3.10.20.90:FF:000154">
    <property type="entry name" value="Large proline-rich protein BAG6"/>
    <property type="match status" value="1"/>
</dbReference>